<reference evidence="15" key="3">
    <citation type="submission" date="2025-09" db="UniProtKB">
        <authorList>
            <consortium name="Ensembl"/>
        </authorList>
    </citation>
    <scope>IDENTIFICATION</scope>
</reference>
<evidence type="ECO:0000256" key="11">
    <source>
        <dbReference type="RuleBase" id="RU000682"/>
    </source>
</evidence>
<keyword evidence="2 10" id="KW-0479">Metal-binding</keyword>
<evidence type="ECO:0000256" key="4">
    <source>
        <dbReference type="ARBA" id="ARBA00022833"/>
    </source>
</evidence>
<feature type="DNA-binding region" description="Homeobox" evidence="9">
    <location>
        <begin position="288"/>
        <end position="347"/>
    </location>
</feature>
<dbReference type="InterPro" id="IPR001781">
    <property type="entry name" value="Znf_LIM"/>
</dbReference>
<feature type="region of interest" description="Disordered" evidence="12">
    <location>
        <begin position="341"/>
        <end position="438"/>
    </location>
</feature>
<evidence type="ECO:0000256" key="10">
    <source>
        <dbReference type="PROSITE-ProRule" id="PRU00125"/>
    </source>
</evidence>
<feature type="compositionally biased region" description="Low complexity" evidence="12">
    <location>
        <begin position="395"/>
        <end position="415"/>
    </location>
</feature>
<dbReference type="InterPro" id="IPR001356">
    <property type="entry name" value="HD"/>
</dbReference>
<feature type="compositionally biased region" description="Basic and acidic residues" evidence="12">
    <location>
        <begin position="346"/>
        <end position="357"/>
    </location>
</feature>
<dbReference type="PROSITE" id="PS50071">
    <property type="entry name" value="HOMEOBOX_2"/>
    <property type="match status" value="1"/>
</dbReference>
<dbReference type="GO" id="GO:0000981">
    <property type="term" value="F:DNA-binding transcription factor activity, RNA polymerase II-specific"/>
    <property type="evidence" value="ECO:0007669"/>
    <property type="project" value="InterPro"/>
</dbReference>
<keyword evidence="8 9" id="KW-0539">Nucleus</keyword>
<feature type="compositionally biased region" description="Polar residues" evidence="12">
    <location>
        <begin position="529"/>
        <end position="539"/>
    </location>
</feature>
<organism evidence="15 16">
    <name type="scientific">Ciona savignyi</name>
    <name type="common">Pacific transparent sea squirt</name>
    <dbReference type="NCBI Taxonomy" id="51511"/>
    <lineage>
        <taxon>Eukaryota</taxon>
        <taxon>Metazoa</taxon>
        <taxon>Chordata</taxon>
        <taxon>Tunicata</taxon>
        <taxon>Ascidiacea</taxon>
        <taxon>Phlebobranchia</taxon>
        <taxon>Cionidae</taxon>
        <taxon>Ciona</taxon>
    </lineage>
</organism>
<dbReference type="CDD" id="cd00086">
    <property type="entry name" value="homeodomain"/>
    <property type="match status" value="1"/>
</dbReference>
<dbReference type="InterPro" id="IPR017970">
    <property type="entry name" value="Homeobox_CS"/>
</dbReference>
<dbReference type="SUPFAM" id="SSF46689">
    <property type="entry name" value="Homeodomain-like"/>
    <property type="match status" value="1"/>
</dbReference>
<reference evidence="16" key="1">
    <citation type="submission" date="2003-08" db="EMBL/GenBank/DDBJ databases">
        <authorList>
            <person name="Birren B."/>
            <person name="Nusbaum C."/>
            <person name="Abebe A."/>
            <person name="Abouelleil A."/>
            <person name="Adekoya E."/>
            <person name="Ait-zahra M."/>
            <person name="Allen N."/>
            <person name="Allen T."/>
            <person name="An P."/>
            <person name="Anderson M."/>
            <person name="Anderson S."/>
            <person name="Arachchi H."/>
            <person name="Armbruster J."/>
            <person name="Bachantsang P."/>
            <person name="Baldwin J."/>
            <person name="Barry A."/>
            <person name="Bayul T."/>
            <person name="Blitshsteyn B."/>
            <person name="Bloom T."/>
            <person name="Blye J."/>
            <person name="Boguslavskiy L."/>
            <person name="Borowsky M."/>
            <person name="Boukhgalter B."/>
            <person name="Brunache A."/>
            <person name="Butler J."/>
            <person name="Calixte N."/>
            <person name="Calvo S."/>
            <person name="Camarata J."/>
            <person name="Campo K."/>
            <person name="Chang J."/>
            <person name="Cheshatsang Y."/>
            <person name="Citroen M."/>
            <person name="Collymore A."/>
            <person name="Considine T."/>
            <person name="Cook A."/>
            <person name="Cooke P."/>
            <person name="Corum B."/>
            <person name="Cuomo C."/>
            <person name="David R."/>
            <person name="Dawoe T."/>
            <person name="Degray S."/>
            <person name="Dodge S."/>
            <person name="Dooley K."/>
            <person name="Dorje P."/>
            <person name="Dorjee K."/>
            <person name="Dorris L."/>
            <person name="Duffey N."/>
            <person name="Dupes A."/>
            <person name="Elkins T."/>
            <person name="Engels R."/>
            <person name="Erickson J."/>
            <person name="Farina A."/>
            <person name="Faro S."/>
            <person name="Ferreira P."/>
            <person name="Fischer H."/>
            <person name="Fitzgerald M."/>
            <person name="Foley K."/>
            <person name="Gage D."/>
            <person name="Galagan J."/>
            <person name="Gearin G."/>
            <person name="Gnerre S."/>
            <person name="Gnirke A."/>
            <person name="Goyette A."/>
            <person name="Graham J."/>
            <person name="Grandbois E."/>
            <person name="Gyaltsen K."/>
            <person name="Hafez N."/>
            <person name="Hagopian D."/>
            <person name="Hagos B."/>
            <person name="Hall J."/>
            <person name="Hatcher B."/>
            <person name="Heller A."/>
            <person name="Higgins H."/>
            <person name="Honan T."/>
            <person name="Horn A."/>
            <person name="Houde N."/>
            <person name="Hughes L."/>
            <person name="Hulme W."/>
            <person name="Husby E."/>
            <person name="Iliev I."/>
            <person name="Jaffe D."/>
            <person name="Jones C."/>
            <person name="Kamal M."/>
            <person name="Kamat A."/>
            <person name="Kamvysselis M."/>
            <person name="Karlsson E."/>
            <person name="Kells C."/>
            <person name="Kieu A."/>
            <person name="Kisner P."/>
            <person name="Kodira C."/>
            <person name="Kulbokas E."/>
            <person name="Labutti K."/>
            <person name="Lama D."/>
            <person name="Landers T."/>
            <person name="Leger J."/>
            <person name="Levine S."/>
            <person name="Lewis D."/>
            <person name="Lewis T."/>
            <person name="Lindblad-toh K."/>
            <person name="Liu X."/>
            <person name="Lokyitsang T."/>
            <person name="Lokyitsang Y."/>
            <person name="Lucien O."/>
            <person name="Lui A."/>
            <person name="Ma L.J."/>
            <person name="Mabbitt R."/>
            <person name="Macdonald J."/>
            <person name="Maclean C."/>
            <person name="Major J."/>
            <person name="Manning J."/>
            <person name="Marabella R."/>
            <person name="Maru K."/>
            <person name="Matthews C."/>
            <person name="Mauceli E."/>
            <person name="Mccarthy M."/>
            <person name="Mcdonough S."/>
            <person name="Mcghee T."/>
            <person name="Meldrim J."/>
            <person name="Meneus L."/>
            <person name="Mesirov J."/>
            <person name="Mihalev A."/>
            <person name="Mihova T."/>
            <person name="Mikkelsen T."/>
            <person name="Mlenga V."/>
            <person name="Moru K."/>
            <person name="Mozes J."/>
            <person name="Mulrain L."/>
            <person name="Munson G."/>
            <person name="Naylor J."/>
            <person name="Newes C."/>
            <person name="Nguyen C."/>
            <person name="Nguyen N."/>
            <person name="Nguyen T."/>
            <person name="Nicol R."/>
            <person name="Nielsen C."/>
            <person name="Nizzari M."/>
            <person name="Norbu C."/>
            <person name="Norbu N."/>
            <person name="O'donnell P."/>
            <person name="Okoawo O."/>
            <person name="O'leary S."/>
            <person name="Omotosho B."/>
            <person name="O'neill K."/>
            <person name="Osman S."/>
            <person name="Parker S."/>
            <person name="Perrin D."/>
            <person name="Phunkhang P."/>
            <person name="Piqani B."/>
            <person name="Purcell S."/>
            <person name="Rachupka T."/>
            <person name="Ramasamy U."/>
            <person name="Rameau R."/>
            <person name="Ray V."/>
            <person name="Raymond C."/>
            <person name="Retta R."/>
            <person name="Richardson S."/>
            <person name="Rise C."/>
            <person name="Rodriguez J."/>
            <person name="Rogers J."/>
            <person name="Rogov P."/>
            <person name="Rutman M."/>
            <person name="Schupbach R."/>
            <person name="Seaman C."/>
            <person name="Settipalli S."/>
            <person name="Sharpe T."/>
            <person name="Sheridan J."/>
            <person name="Sherpa N."/>
            <person name="Shi J."/>
            <person name="Smirnov S."/>
            <person name="Smith C."/>
            <person name="Sougnez C."/>
            <person name="Spencer B."/>
            <person name="Stalker J."/>
            <person name="Stange-thomann N."/>
            <person name="Stavropoulos S."/>
            <person name="Stetson K."/>
            <person name="Stone C."/>
            <person name="Stone S."/>
            <person name="Stubbs M."/>
            <person name="Talamas J."/>
            <person name="Tchuinga P."/>
            <person name="Tenzing P."/>
            <person name="Tesfaye S."/>
            <person name="Theodore J."/>
            <person name="Thoulutsang Y."/>
            <person name="Topham K."/>
            <person name="Towey S."/>
            <person name="Tsamla T."/>
            <person name="Tsomo N."/>
            <person name="Vallee D."/>
            <person name="Vassiliev H."/>
            <person name="Venkataraman V."/>
            <person name="Vinson J."/>
            <person name="Vo A."/>
            <person name="Wade C."/>
            <person name="Wang S."/>
            <person name="Wangchuk T."/>
            <person name="Wangdi T."/>
            <person name="Whittaker C."/>
            <person name="Wilkinson J."/>
            <person name="Wu Y."/>
            <person name="Wyman D."/>
            <person name="Yadav S."/>
            <person name="Yang S."/>
            <person name="Yang X."/>
            <person name="Yeager S."/>
            <person name="Yee E."/>
            <person name="Young G."/>
            <person name="Zainoun J."/>
            <person name="Zembeck L."/>
            <person name="Zimmer A."/>
            <person name="Zody M."/>
            <person name="Lander E."/>
        </authorList>
    </citation>
    <scope>NUCLEOTIDE SEQUENCE [LARGE SCALE GENOMIC DNA]</scope>
</reference>
<sequence>MQTGSEFTSSGGGLRHQPEITLEQWENNGKNDDFFVDDVGDDVDDYDDDDDDDGIVLDCDDDKDSFMEFDLLNNSGEIPERGKSDFPTSSLQELFSMTQSMTQSSGGHVTSSSQSAIDLNDSGFAGGLGEVPTRATPSGNESLFELLSSEQGLQAKIPKCTGCAQHIFDRFILKVQDKPWHAQCLKCGDCGRQLTDKCFSRGSFVYCKEDFFKRYGTKCAGCDEAIPPTEVVRRAQENVYHLECFRCFMCNDQLGTGDQFYLLDDNRLVCKKDYETAKSRDIDMDNGIKRPRTTITAKQLETLKLAYNQSPKPARHVREQLSSDTGLDMRVVQVWFQNRRAKEKRLKKDTSRQRWGEIFRSGAPSSGPQMHANPESPPSGGKRRPGNHNSRKRPSSSPGGSRISVPIPSSIQSPVHAPPNGQIEPGFLAPEHLLPPSDGIMLGESPCFTPGELPYPQNPANPHFLSPGGIPDPMGPFHPQSYEYVDGPQMMGPGMAAMKLPVNNTMHNYYVTHKQQQPAKSDCDVISEGSGNLSDLSSSPRSWLGELDHVTHFQ</sequence>
<dbReference type="Gene3D" id="2.10.110.10">
    <property type="entry name" value="Cysteine Rich Protein"/>
    <property type="match status" value="2"/>
</dbReference>
<dbReference type="FunFam" id="1.10.10.60:FF:000219">
    <property type="entry name" value="LIM/homeobox protein Lhx3"/>
    <property type="match status" value="1"/>
</dbReference>
<dbReference type="eggNOG" id="KOG4577">
    <property type="taxonomic scope" value="Eukaryota"/>
</dbReference>
<evidence type="ECO:0000256" key="7">
    <source>
        <dbReference type="ARBA" id="ARBA00023155"/>
    </source>
</evidence>
<dbReference type="FunFam" id="2.10.110.10:FF:000032">
    <property type="entry name" value="LIM/homeobox protein Lhx3"/>
    <property type="match status" value="1"/>
</dbReference>
<evidence type="ECO:0000256" key="2">
    <source>
        <dbReference type="ARBA" id="ARBA00022723"/>
    </source>
</evidence>
<dbReference type="Gene3D" id="1.10.10.60">
    <property type="entry name" value="Homeodomain-like"/>
    <property type="match status" value="1"/>
</dbReference>
<dbReference type="PROSITE" id="PS00027">
    <property type="entry name" value="HOMEOBOX_1"/>
    <property type="match status" value="1"/>
</dbReference>
<feature type="compositionally biased region" description="Basic residues" evidence="12">
    <location>
        <begin position="381"/>
        <end position="394"/>
    </location>
</feature>
<evidence type="ECO:0000256" key="12">
    <source>
        <dbReference type="SAM" id="MobiDB-lite"/>
    </source>
</evidence>
<dbReference type="GO" id="GO:0000977">
    <property type="term" value="F:RNA polymerase II transcription regulatory region sequence-specific DNA binding"/>
    <property type="evidence" value="ECO:0007669"/>
    <property type="project" value="TreeGrafter"/>
</dbReference>
<feature type="domain" description="Homeobox" evidence="14">
    <location>
        <begin position="286"/>
        <end position="346"/>
    </location>
</feature>
<dbReference type="Proteomes" id="UP000007875">
    <property type="component" value="Unassembled WGS sequence"/>
</dbReference>
<dbReference type="GO" id="GO:0005634">
    <property type="term" value="C:nucleus"/>
    <property type="evidence" value="ECO:0007669"/>
    <property type="project" value="UniProtKB-SubCell"/>
</dbReference>
<dbReference type="PANTHER" id="PTHR24208:SF128">
    <property type="entry name" value="LIM3, ISOFORM G"/>
    <property type="match status" value="1"/>
</dbReference>
<protein>
    <submittedName>
        <fullName evidence="15">Uncharacterized protein</fullName>
    </submittedName>
</protein>
<dbReference type="InParanoid" id="H2Y6W5"/>
<dbReference type="SMART" id="SM00389">
    <property type="entry name" value="HOX"/>
    <property type="match status" value="1"/>
</dbReference>
<evidence type="ECO:0000259" key="14">
    <source>
        <dbReference type="PROSITE" id="PS50071"/>
    </source>
</evidence>
<name>H2Y6W5_CIOSA</name>
<dbReference type="FunFam" id="2.10.110.10:FF:000006">
    <property type="entry name" value="LIM homeobox transcription factor 1-beta"/>
    <property type="match status" value="1"/>
</dbReference>
<dbReference type="STRING" id="51511.ENSCSAVP00000001063"/>
<dbReference type="PANTHER" id="PTHR24208">
    <property type="entry name" value="LIM/HOMEOBOX PROTEIN LHX"/>
    <property type="match status" value="1"/>
</dbReference>
<dbReference type="GO" id="GO:0008270">
    <property type="term" value="F:zinc ion binding"/>
    <property type="evidence" value="ECO:0007669"/>
    <property type="project" value="InterPro"/>
</dbReference>
<accession>H2Y6W5</accession>
<evidence type="ECO:0000256" key="8">
    <source>
        <dbReference type="ARBA" id="ARBA00023242"/>
    </source>
</evidence>
<keyword evidence="5 10" id="KW-0440">LIM domain</keyword>
<keyword evidence="16" id="KW-1185">Reference proteome</keyword>
<dbReference type="InterPro" id="IPR050453">
    <property type="entry name" value="LIM_Homeobox_TF"/>
</dbReference>
<feature type="region of interest" description="Disordered" evidence="12">
    <location>
        <begin position="517"/>
        <end position="539"/>
    </location>
</feature>
<dbReference type="AlphaFoldDB" id="H2Y6W5"/>
<evidence type="ECO:0000256" key="9">
    <source>
        <dbReference type="PROSITE-ProRule" id="PRU00108"/>
    </source>
</evidence>
<evidence type="ECO:0000259" key="13">
    <source>
        <dbReference type="PROSITE" id="PS50023"/>
    </source>
</evidence>
<dbReference type="PROSITE" id="PS50023">
    <property type="entry name" value="LIM_DOMAIN_2"/>
    <property type="match status" value="2"/>
</dbReference>
<dbReference type="SUPFAM" id="SSF57716">
    <property type="entry name" value="Glucocorticoid receptor-like (DNA-binding domain)"/>
    <property type="match status" value="2"/>
</dbReference>
<feature type="domain" description="LIM zinc-binding" evidence="13">
    <location>
        <begin position="217"/>
        <end position="280"/>
    </location>
</feature>
<dbReference type="HOGENOM" id="CLU_491709_0_0_1"/>
<dbReference type="InterPro" id="IPR009057">
    <property type="entry name" value="Homeodomain-like_sf"/>
</dbReference>
<keyword evidence="3" id="KW-0677">Repeat</keyword>
<dbReference type="GeneTree" id="ENSGT00940000167674"/>
<reference evidence="15" key="2">
    <citation type="submission" date="2025-08" db="UniProtKB">
        <authorList>
            <consortium name="Ensembl"/>
        </authorList>
    </citation>
    <scope>IDENTIFICATION</scope>
</reference>
<evidence type="ECO:0000256" key="5">
    <source>
        <dbReference type="ARBA" id="ARBA00023038"/>
    </source>
</evidence>
<dbReference type="GO" id="GO:0030182">
    <property type="term" value="P:neuron differentiation"/>
    <property type="evidence" value="ECO:0007669"/>
    <property type="project" value="TreeGrafter"/>
</dbReference>
<evidence type="ECO:0000256" key="1">
    <source>
        <dbReference type="ARBA" id="ARBA00004123"/>
    </source>
</evidence>
<feature type="compositionally biased region" description="Acidic residues" evidence="12">
    <location>
        <begin position="34"/>
        <end position="53"/>
    </location>
</feature>
<dbReference type="PROSITE" id="PS00478">
    <property type="entry name" value="LIM_DOMAIN_1"/>
    <property type="match status" value="1"/>
</dbReference>
<dbReference type="Ensembl" id="ENSCSAVT00000001074.1">
    <property type="protein sequence ID" value="ENSCSAVP00000001063.1"/>
    <property type="gene ID" value="ENSCSAVG00000000590.1"/>
</dbReference>
<keyword evidence="6 9" id="KW-0238">DNA-binding</keyword>
<dbReference type="InterPro" id="IPR049594">
    <property type="entry name" value="Lhx3/4-like_LIM2"/>
</dbReference>
<evidence type="ECO:0000256" key="3">
    <source>
        <dbReference type="ARBA" id="ARBA00022737"/>
    </source>
</evidence>
<feature type="region of interest" description="Disordered" evidence="12">
    <location>
        <begin position="26"/>
        <end position="53"/>
    </location>
</feature>
<comment type="subcellular location">
    <subcellularLocation>
        <location evidence="1 9 11">Nucleus</location>
    </subcellularLocation>
</comment>
<dbReference type="SMART" id="SM00132">
    <property type="entry name" value="LIM"/>
    <property type="match status" value="2"/>
</dbReference>
<keyword evidence="4 10" id="KW-0862">Zinc</keyword>
<evidence type="ECO:0000313" key="15">
    <source>
        <dbReference type="Ensembl" id="ENSCSAVP00000001063.1"/>
    </source>
</evidence>
<evidence type="ECO:0000256" key="6">
    <source>
        <dbReference type="ARBA" id="ARBA00023125"/>
    </source>
</evidence>
<proteinExistence type="predicted"/>
<dbReference type="Pfam" id="PF00046">
    <property type="entry name" value="Homeodomain"/>
    <property type="match status" value="1"/>
</dbReference>
<dbReference type="CDD" id="cd09376">
    <property type="entry name" value="LIM2_Lhx3_Lhx4"/>
    <property type="match status" value="1"/>
</dbReference>
<keyword evidence="7 9" id="KW-0371">Homeobox</keyword>
<dbReference type="CDD" id="cd09466">
    <property type="entry name" value="LIM1_Lhx3a"/>
    <property type="match status" value="1"/>
</dbReference>
<evidence type="ECO:0000313" key="16">
    <source>
        <dbReference type="Proteomes" id="UP000007875"/>
    </source>
</evidence>
<dbReference type="Pfam" id="PF00412">
    <property type="entry name" value="LIM"/>
    <property type="match status" value="2"/>
</dbReference>
<feature type="domain" description="LIM zinc-binding" evidence="13">
    <location>
        <begin position="158"/>
        <end position="216"/>
    </location>
</feature>